<proteinExistence type="evidence at transcript level"/>
<evidence type="ECO:0000256" key="2">
    <source>
        <dbReference type="SAM" id="MobiDB-lite"/>
    </source>
</evidence>
<dbReference type="FunFam" id="2.30.30.140:FF:000018">
    <property type="entry name" value="Serine/threonine-protein kinase 31"/>
    <property type="match status" value="2"/>
</dbReference>
<dbReference type="GO" id="GO:0005737">
    <property type="term" value="C:cytoplasm"/>
    <property type="evidence" value="ECO:0007669"/>
    <property type="project" value="UniProtKB-ARBA"/>
</dbReference>
<dbReference type="Gene3D" id="2.30.30.140">
    <property type="match status" value="2"/>
</dbReference>
<organism evidence="4">
    <name type="scientific">Ixodes ricinus</name>
    <name type="common">Common tick</name>
    <name type="synonym">Acarus ricinus</name>
    <dbReference type="NCBI Taxonomy" id="34613"/>
    <lineage>
        <taxon>Eukaryota</taxon>
        <taxon>Metazoa</taxon>
        <taxon>Ecdysozoa</taxon>
        <taxon>Arthropoda</taxon>
        <taxon>Chelicerata</taxon>
        <taxon>Arachnida</taxon>
        <taxon>Acari</taxon>
        <taxon>Parasitiformes</taxon>
        <taxon>Ixodida</taxon>
        <taxon>Ixodoidea</taxon>
        <taxon>Ixodidae</taxon>
        <taxon>Ixodinae</taxon>
        <taxon>Ixodes</taxon>
    </lineage>
</organism>
<feature type="compositionally biased region" description="Polar residues" evidence="2">
    <location>
        <begin position="188"/>
        <end position="200"/>
    </location>
</feature>
<feature type="region of interest" description="Disordered" evidence="2">
    <location>
        <begin position="134"/>
        <end position="200"/>
    </location>
</feature>
<sequence>MANLRAFDKGKEELQDRLRKLHEEKHLIVNLLERLLSRMDEMVGHVAGISNINQFLCQFMNATSTMEQMFLKLFKIHVLLTEETYVDTEQRVNHMAITYAIHQNDCSSSSDLSVLPAKEVYHCLSLGPSIRSPGQLSPSAEAASPTVQPLNTGKTSSCSTPSNVPAAQTDRAHNSPTTVPSTPTQQVATISPPTAPSYASPNDANLSKIITKSSSASSLSATAPKDTTLHVPKGAAVSRSPGTTAPAALYQASSSSVAAPEKLNGAVPCSPFAAKKSALPNFECGDSSLDDCDSDAASVDVTVLKANVPPAIPSPPQSTLRFPQTTPKYVAARSSSADASIKLSQDGNAVSYVKATPEIVGGEKCLDIPPLSIKAMGVMQKVALSFYKSPSEFWLQLESSKDTLESLLEALHNHYSGQASVSGFEAKIGMYCVAFYAEDGHWYRARVLQVMSDHAKVIYIDFGNSDRVELQNLRPLDERFASLPAQAICCCIKGLHRLPDQSTRSMVAMRAFRDKISSCSKLQAIFYQRDEILDRYIVEVVTINNNQGMINLSQQFLSTCESEELRPGAPPQTALVNAKPAMADAVATLVPLPPPTPVCVPPPILPEEDTFNVMLSVVFNPSDFYGQLLTKSAAEHNATEELQVQLNRCGTQSMAPPEDWVTEGSYWICLYTGDKNWYRVRVVEVLHEQQSRRFKVFYVDYGNRGMAQCSELRPLPAELAKLPACAIRMALSFVGPKGPRWDAPAKQVFVSQAGFTQPLEAERKRQLQEGVETVLEVILWNKANPEVAINLNILLVEQGVAVFKNEESDL</sequence>
<name>A0A131Y945_IXORI</name>
<evidence type="ECO:0000313" key="4">
    <source>
        <dbReference type="EMBL" id="JAP75387.1"/>
    </source>
</evidence>
<dbReference type="PANTHER" id="PTHR22948:SF76">
    <property type="entry name" value="FI20010P1-RELATED"/>
    <property type="match status" value="1"/>
</dbReference>
<evidence type="ECO:0000256" key="1">
    <source>
        <dbReference type="SAM" id="Coils"/>
    </source>
</evidence>
<dbReference type="InterPro" id="IPR050621">
    <property type="entry name" value="Tudor_domain_containing"/>
</dbReference>
<accession>A0A131Y945</accession>
<evidence type="ECO:0000259" key="3">
    <source>
        <dbReference type="PROSITE" id="PS50304"/>
    </source>
</evidence>
<feature type="compositionally biased region" description="Polar residues" evidence="2">
    <location>
        <begin position="145"/>
        <end position="166"/>
    </location>
</feature>
<feature type="compositionally biased region" description="Low complexity" evidence="2">
    <location>
        <begin position="175"/>
        <end position="187"/>
    </location>
</feature>
<dbReference type="AlphaFoldDB" id="A0A131Y945"/>
<feature type="coiled-coil region" evidence="1">
    <location>
        <begin position="4"/>
        <end position="31"/>
    </location>
</feature>
<dbReference type="SUPFAM" id="SSF63748">
    <property type="entry name" value="Tudor/PWWP/MBT"/>
    <property type="match status" value="2"/>
</dbReference>
<feature type="domain" description="Tudor" evidence="3">
    <location>
        <begin position="425"/>
        <end position="483"/>
    </location>
</feature>
<protein>
    <submittedName>
        <fullName evidence="4">Putative transcriptional coactivator</fullName>
    </submittedName>
</protein>
<feature type="domain" description="Tudor" evidence="3">
    <location>
        <begin position="662"/>
        <end position="722"/>
    </location>
</feature>
<dbReference type="Pfam" id="PF00567">
    <property type="entry name" value="TUDOR"/>
    <property type="match status" value="2"/>
</dbReference>
<keyword evidence="1" id="KW-0175">Coiled coil</keyword>
<dbReference type="Gene3D" id="2.40.50.90">
    <property type="match status" value="2"/>
</dbReference>
<dbReference type="SMART" id="SM00333">
    <property type="entry name" value="TUDOR"/>
    <property type="match status" value="2"/>
</dbReference>
<dbReference type="EMBL" id="GEFM01000409">
    <property type="protein sequence ID" value="JAP75387.1"/>
    <property type="molecule type" value="mRNA"/>
</dbReference>
<reference evidence="4" key="1">
    <citation type="submission" date="2016-02" db="EMBL/GenBank/DDBJ databases">
        <title>RNAseq analyses of the midgut from blood- or serum-fed Ixodes ricinus ticks.</title>
        <authorList>
            <person name="Perner J."/>
            <person name="Provaznik J."/>
            <person name="Schrenkova J."/>
            <person name="Urbanova V."/>
            <person name="Ribeiro J.M."/>
            <person name="Kopacek P."/>
        </authorList>
    </citation>
    <scope>NUCLEOTIDE SEQUENCE</scope>
    <source>
        <tissue evidence="4">Gut</tissue>
    </source>
</reference>
<dbReference type="InterPro" id="IPR035437">
    <property type="entry name" value="SNase_OB-fold_sf"/>
</dbReference>
<dbReference type="PROSITE" id="PS50304">
    <property type="entry name" value="TUDOR"/>
    <property type="match status" value="2"/>
</dbReference>
<dbReference type="PANTHER" id="PTHR22948">
    <property type="entry name" value="TUDOR DOMAIN CONTAINING PROTEIN"/>
    <property type="match status" value="1"/>
</dbReference>
<dbReference type="InterPro" id="IPR002999">
    <property type="entry name" value="Tudor"/>
</dbReference>